<feature type="compositionally biased region" description="Polar residues" evidence="6">
    <location>
        <begin position="410"/>
        <end position="426"/>
    </location>
</feature>
<dbReference type="Proteomes" id="UP001629113">
    <property type="component" value="Unassembled WGS sequence"/>
</dbReference>
<organism evidence="8 9">
    <name type="scientific">Phlyctema vagabunda</name>
    <dbReference type="NCBI Taxonomy" id="108571"/>
    <lineage>
        <taxon>Eukaryota</taxon>
        <taxon>Fungi</taxon>
        <taxon>Dikarya</taxon>
        <taxon>Ascomycota</taxon>
        <taxon>Pezizomycotina</taxon>
        <taxon>Leotiomycetes</taxon>
        <taxon>Helotiales</taxon>
        <taxon>Dermateaceae</taxon>
        <taxon>Phlyctema</taxon>
    </lineage>
</organism>
<feature type="compositionally biased region" description="Basic and acidic residues" evidence="6">
    <location>
        <begin position="515"/>
        <end position="526"/>
    </location>
</feature>
<keyword evidence="4" id="KW-0804">Transcription</keyword>
<gene>
    <name evidence="8" type="ORF">PVAG01_07425</name>
</gene>
<evidence type="ECO:0000256" key="6">
    <source>
        <dbReference type="SAM" id="MobiDB-lite"/>
    </source>
</evidence>
<evidence type="ECO:0000256" key="2">
    <source>
        <dbReference type="ARBA" id="ARBA00023015"/>
    </source>
</evidence>
<comment type="subcellular location">
    <subcellularLocation>
        <location evidence="1">Nucleus</location>
    </subcellularLocation>
</comment>
<feature type="compositionally biased region" description="Basic and acidic residues" evidence="6">
    <location>
        <begin position="39"/>
        <end position="52"/>
    </location>
</feature>
<reference evidence="8 9" key="1">
    <citation type="submission" date="2024-06" db="EMBL/GenBank/DDBJ databases">
        <title>Complete genome of Phlyctema vagabunda strain 19-DSS-EL-015.</title>
        <authorList>
            <person name="Fiorenzani C."/>
        </authorList>
    </citation>
    <scope>NUCLEOTIDE SEQUENCE [LARGE SCALE GENOMIC DNA]</scope>
    <source>
        <strain evidence="8 9">19-DSS-EL-015</strain>
    </source>
</reference>
<feature type="compositionally biased region" description="Pro residues" evidence="6">
    <location>
        <begin position="180"/>
        <end position="194"/>
    </location>
</feature>
<feature type="region of interest" description="Disordered" evidence="6">
    <location>
        <begin position="1"/>
        <end position="298"/>
    </location>
</feature>
<evidence type="ECO:0000256" key="4">
    <source>
        <dbReference type="ARBA" id="ARBA00023163"/>
    </source>
</evidence>
<keyword evidence="3" id="KW-0238">DNA-binding</keyword>
<evidence type="ECO:0000256" key="5">
    <source>
        <dbReference type="ARBA" id="ARBA00023242"/>
    </source>
</evidence>
<comment type="caution">
    <text evidence="8">The sequence shown here is derived from an EMBL/GenBank/DDBJ whole genome shotgun (WGS) entry which is preliminary data.</text>
</comment>
<dbReference type="InterPro" id="IPR004827">
    <property type="entry name" value="bZIP"/>
</dbReference>
<dbReference type="EMBL" id="JBFCZG010000006">
    <property type="protein sequence ID" value="KAL3420980.1"/>
    <property type="molecule type" value="Genomic_DNA"/>
</dbReference>
<protein>
    <recommendedName>
        <fullName evidence="7">BZIP domain-containing protein</fullName>
    </recommendedName>
</protein>
<feature type="compositionally biased region" description="Low complexity" evidence="6">
    <location>
        <begin position="59"/>
        <end position="70"/>
    </location>
</feature>
<feature type="compositionally biased region" description="Low complexity" evidence="6">
    <location>
        <begin position="1"/>
        <end position="16"/>
    </location>
</feature>
<name>A0ABR4PCG5_9HELO</name>
<sequence>MSQRPTASRPASRASADGQRVNLPPVQLRDEPLQSGRQAEWRPEQESREFIHPRPTLPSPQQQQHPNHPSAPTRDLGVLSILNPAEPESVGSGQRARGGSPPSHFGVSPSAGGPIHGFPSIQTTNAMDEHGAALTRGRRILTPRSPRTVSTGMGTITGSRDAHRSPFIGSRPRAFTNDPGPSPSSEVPPMPTPPMQSQHPQHYGFPSVSTPHERRQSGGMQAPGRSSLSESASPNISTSSRGPSTHASPAAYYAASGLPPPSGNYFPGSSLQQVPSGMSFGGGTEDARKTSSCSSSDPVQVLTITTSQGLYHVPVDVHQASRLADEKRARNAGASARFRQRRKEKEREASTNIEKLQQAQRDLERRLREVEQERDFYRNERDRFRDAVFRTPGMRDMALQAPPSPRAVRSGSSNFPPPASGSSHMGSGNFEGGPERPPRRQRTNTQGEFTPLSYPPAPSSTLPPVQAPGFAQSQTILPPLRIDNPTPTSSAPSMAPAATAAPPPYDPYARGPPPFDRRWSGDNSRR</sequence>
<evidence type="ECO:0000313" key="9">
    <source>
        <dbReference type="Proteomes" id="UP001629113"/>
    </source>
</evidence>
<proteinExistence type="predicted"/>
<evidence type="ECO:0000256" key="1">
    <source>
        <dbReference type="ARBA" id="ARBA00004123"/>
    </source>
</evidence>
<feature type="region of interest" description="Disordered" evidence="6">
    <location>
        <begin position="388"/>
        <end position="526"/>
    </location>
</feature>
<evidence type="ECO:0000259" key="7">
    <source>
        <dbReference type="PROSITE" id="PS00036"/>
    </source>
</evidence>
<feature type="compositionally biased region" description="Polar residues" evidence="6">
    <location>
        <begin position="350"/>
        <end position="359"/>
    </location>
</feature>
<dbReference type="PANTHER" id="PTHR13044:SF14">
    <property type="entry name" value="CRYPTOCEPHAL, ISOFORM A"/>
    <property type="match status" value="1"/>
</dbReference>
<dbReference type="CDD" id="cd14705">
    <property type="entry name" value="bZIP_Zip1"/>
    <property type="match status" value="1"/>
</dbReference>
<keyword evidence="2" id="KW-0805">Transcription regulation</keyword>
<feature type="compositionally biased region" description="Polar residues" evidence="6">
    <location>
        <begin position="224"/>
        <end position="247"/>
    </location>
</feature>
<dbReference type="PROSITE" id="PS00036">
    <property type="entry name" value="BZIP_BASIC"/>
    <property type="match status" value="1"/>
</dbReference>
<feature type="region of interest" description="Disordered" evidence="6">
    <location>
        <begin position="325"/>
        <end position="362"/>
    </location>
</feature>
<dbReference type="PANTHER" id="PTHR13044">
    <property type="entry name" value="ACTIVATING TRANSCRIPTION FACTOR ATF 4/5"/>
    <property type="match status" value="1"/>
</dbReference>
<feature type="compositionally biased region" description="Low complexity" evidence="6">
    <location>
        <begin position="485"/>
        <end position="500"/>
    </location>
</feature>
<feature type="compositionally biased region" description="Polar residues" evidence="6">
    <location>
        <begin position="267"/>
        <end position="276"/>
    </location>
</feature>
<keyword evidence="5" id="KW-0539">Nucleus</keyword>
<keyword evidence="9" id="KW-1185">Reference proteome</keyword>
<evidence type="ECO:0000313" key="8">
    <source>
        <dbReference type="EMBL" id="KAL3420980.1"/>
    </source>
</evidence>
<feature type="domain" description="BZIP" evidence="7">
    <location>
        <begin position="327"/>
        <end position="341"/>
    </location>
</feature>
<accession>A0ABR4PCG5</accession>
<evidence type="ECO:0000256" key="3">
    <source>
        <dbReference type="ARBA" id="ARBA00023125"/>
    </source>
</evidence>
<feature type="compositionally biased region" description="Polar residues" evidence="6">
    <location>
        <begin position="145"/>
        <end position="158"/>
    </location>
</feature>
<feature type="compositionally biased region" description="Pro residues" evidence="6">
    <location>
        <begin position="501"/>
        <end position="514"/>
    </location>
</feature>